<sequence length="74" mass="8571">MAYCYHCGCSGAYHRRNVVTGHSSSRYTDVTYTGPRFLCNDCALEMEKTALKNRISKKYMIILFLVGLIYFFLK</sequence>
<feature type="transmembrane region" description="Helical" evidence="1">
    <location>
        <begin position="55"/>
        <end position="73"/>
    </location>
</feature>
<organism evidence="2 3">
    <name type="scientific">Chryseobacterium oleae</name>
    <dbReference type="NCBI Taxonomy" id="491207"/>
    <lineage>
        <taxon>Bacteria</taxon>
        <taxon>Pseudomonadati</taxon>
        <taxon>Bacteroidota</taxon>
        <taxon>Flavobacteriia</taxon>
        <taxon>Flavobacteriales</taxon>
        <taxon>Weeksellaceae</taxon>
        <taxon>Chryseobacterium group</taxon>
        <taxon>Chryseobacterium</taxon>
    </lineage>
</organism>
<keyword evidence="1" id="KW-0472">Membrane</keyword>
<proteinExistence type="predicted"/>
<keyword evidence="1" id="KW-0812">Transmembrane</keyword>
<dbReference type="EMBL" id="FOVD01000001">
    <property type="protein sequence ID" value="SFN10708.1"/>
    <property type="molecule type" value="Genomic_DNA"/>
</dbReference>
<protein>
    <submittedName>
        <fullName evidence="2">Uncharacterized protein</fullName>
    </submittedName>
</protein>
<keyword evidence="1" id="KW-1133">Transmembrane helix</keyword>
<evidence type="ECO:0000256" key="1">
    <source>
        <dbReference type="SAM" id="Phobius"/>
    </source>
</evidence>
<dbReference type="RefSeq" id="WP_139221992.1">
    <property type="nucleotide sequence ID" value="NZ_FOVD01000001.1"/>
</dbReference>
<accession>A0A1I4WAH8</accession>
<evidence type="ECO:0000313" key="2">
    <source>
        <dbReference type="EMBL" id="SFN10708.1"/>
    </source>
</evidence>
<reference evidence="3" key="1">
    <citation type="submission" date="2016-10" db="EMBL/GenBank/DDBJ databases">
        <authorList>
            <person name="Varghese N."/>
            <person name="Submissions S."/>
        </authorList>
    </citation>
    <scope>NUCLEOTIDE SEQUENCE [LARGE SCALE GENOMIC DNA]</scope>
    <source>
        <strain evidence="3">DSM 25575</strain>
    </source>
</reference>
<name>A0A1I4WAH8_CHROL</name>
<dbReference type="AlphaFoldDB" id="A0A1I4WAH8"/>
<keyword evidence="3" id="KW-1185">Reference proteome</keyword>
<gene>
    <name evidence="2" type="ORF">SAMN05421594_1058</name>
</gene>
<dbReference type="Proteomes" id="UP000198769">
    <property type="component" value="Unassembled WGS sequence"/>
</dbReference>
<evidence type="ECO:0000313" key="3">
    <source>
        <dbReference type="Proteomes" id="UP000198769"/>
    </source>
</evidence>